<evidence type="ECO:0000256" key="5">
    <source>
        <dbReference type="ARBA" id="ARBA00022786"/>
    </source>
</evidence>
<feature type="domain" description="USP" evidence="9">
    <location>
        <begin position="58"/>
        <end position="381"/>
    </location>
</feature>
<dbReference type="PANTHER" id="PTHR24006">
    <property type="entry name" value="UBIQUITIN CARBOXYL-TERMINAL HYDROLASE"/>
    <property type="match status" value="1"/>
</dbReference>
<evidence type="ECO:0000256" key="7">
    <source>
        <dbReference type="ARBA" id="ARBA00022807"/>
    </source>
</evidence>
<feature type="region of interest" description="Disordered" evidence="8">
    <location>
        <begin position="171"/>
        <end position="198"/>
    </location>
</feature>
<dbReference type="PROSITE" id="PS50235">
    <property type="entry name" value="USP_3"/>
    <property type="match status" value="1"/>
</dbReference>
<accession>A0ABR2KE16</accession>
<keyword evidence="5" id="KW-0833">Ubl conjugation pathway</keyword>
<dbReference type="EMBL" id="JAPFFF010000005">
    <property type="protein sequence ID" value="KAK8889380.1"/>
    <property type="molecule type" value="Genomic_DNA"/>
</dbReference>
<dbReference type="InterPro" id="IPR038765">
    <property type="entry name" value="Papain-like_cys_pep_sf"/>
</dbReference>
<evidence type="ECO:0000256" key="8">
    <source>
        <dbReference type="SAM" id="MobiDB-lite"/>
    </source>
</evidence>
<evidence type="ECO:0000313" key="10">
    <source>
        <dbReference type="EMBL" id="KAK8889380.1"/>
    </source>
</evidence>
<dbReference type="InterPro" id="IPR028889">
    <property type="entry name" value="USP"/>
</dbReference>
<keyword evidence="4" id="KW-0645">Protease</keyword>
<comment type="caution">
    <text evidence="10">The sequence shown here is derived from an EMBL/GenBank/DDBJ whole genome shotgun (WGS) entry which is preliminary data.</text>
</comment>
<dbReference type="PROSITE" id="PS00973">
    <property type="entry name" value="USP_2"/>
    <property type="match status" value="1"/>
</dbReference>
<keyword evidence="6" id="KW-0378">Hydrolase</keyword>
<comment type="similarity">
    <text evidence="2">Belongs to the peptidase C19 family.</text>
</comment>
<reference evidence="10 11" key="1">
    <citation type="submission" date="2024-04" db="EMBL/GenBank/DDBJ databases">
        <title>Tritrichomonas musculus Genome.</title>
        <authorList>
            <person name="Alves-Ferreira E."/>
            <person name="Grigg M."/>
            <person name="Lorenzi H."/>
            <person name="Galac M."/>
        </authorList>
    </citation>
    <scope>NUCLEOTIDE SEQUENCE [LARGE SCALE GENOMIC DNA]</scope>
    <source>
        <strain evidence="10 11">EAF2021</strain>
    </source>
</reference>
<evidence type="ECO:0000256" key="2">
    <source>
        <dbReference type="ARBA" id="ARBA00009085"/>
    </source>
</evidence>
<sequence>MANTDVSLPSNNQVISDDHVVHPDQFHVFFQSKLPQDYFSFDKALYFFKKGAPPHQLGGLMNIGYNCYVNAVIQCLAYTPGFSKFCLSMPNTMYQQNSKGAFFLDSFAHIFSEIESNKSMTPTWLLTDSQYIGDTFKKPIQQDAHEYLLALLEVFQKECVDSILGDETLTADQNRSDTDNSNGANAQTPISPKPQLSRSFSTQPLGFDTMIDHFFAGDLATEVRCHNCNSTIPRNTKFYDLTVPIREYDDLQAAITAITTNSEIVISGECENCKETCEMTKTNTYAKFPLVLIITMMRFDNFLKKIEDFFKFQKNLIVGGFKYELYSMILHDGRLINHGHFIAFVMDENHAWYKADDVCIYKIKDEIVMNSCPYVLFYKRIIESENSL</sequence>
<evidence type="ECO:0000256" key="3">
    <source>
        <dbReference type="ARBA" id="ARBA00012759"/>
    </source>
</evidence>
<evidence type="ECO:0000256" key="6">
    <source>
        <dbReference type="ARBA" id="ARBA00022801"/>
    </source>
</evidence>
<dbReference type="InterPro" id="IPR001394">
    <property type="entry name" value="Peptidase_C19_UCH"/>
</dbReference>
<proteinExistence type="inferred from homology"/>
<protein>
    <recommendedName>
        <fullName evidence="3">ubiquitinyl hydrolase 1</fullName>
        <ecNumber evidence="3">3.4.19.12</ecNumber>
    </recommendedName>
</protein>
<dbReference type="EC" id="3.4.19.12" evidence="3"/>
<evidence type="ECO:0000259" key="9">
    <source>
        <dbReference type="PROSITE" id="PS50235"/>
    </source>
</evidence>
<keyword evidence="11" id="KW-1185">Reference proteome</keyword>
<gene>
    <name evidence="10" type="ORF">M9Y10_034126</name>
</gene>
<dbReference type="PANTHER" id="PTHR24006:SF758">
    <property type="entry name" value="UBIQUITIN CARBOXYL-TERMINAL HYDROLASE 36"/>
    <property type="match status" value="1"/>
</dbReference>
<dbReference type="Gene3D" id="3.90.70.10">
    <property type="entry name" value="Cysteine proteinases"/>
    <property type="match status" value="1"/>
</dbReference>
<evidence type="ECO:0000256" key="4">
    <source>
        <dbReference type="ARBA" id="ARBA00022670"/>
    </source>
</evidence>
<dbReference type="InterPro" id="IPR018200">
    <property type="entry name" value="USP_CS"/>
</dbReference>
<dbReference type="SUPFAM" id="SSF54001">
    <property type="entry name" value="Cysteine proteinases"/>
    <property type="match status" value="1"/>
</dbReference>
<comment type="catalytic activity">
    <reaction evidence="1">
        <text>Thiol-dependent hydrolysis of ester, thioester, amide, peptide and isopeptide bonds formed by the C-terminal Gly of ubiquitin (a 76-residue protein attached to proteins as an intracellular targeting signal).</text>
        <dbReference type="EC" id="3.4.19.12"/>
    </reaction>
</comment>
<keyword evidence="7" id="KW-0788">Thiol protease</keyword>
<dbReference type="Proteomes" id="UP001470230">
    <property type="component" value="Unassembled WGS sequence"/>
</dbReference>
<name>A0ABR2KE16_9EUKA</name>
<organism evidence="10 11">
    <name type="scientific">Tritrichomonas musculus</name>
    <dbReference type="NCBI Taxonomy" id="1915356"/>
    <lineage>
        <taxon>Eukaryota</taxon>
        <taxon>Metamonada</taxon>
        <taxon>Parabasalia</taxon>
        <taxon>Tritrichomonadida</taxon>
        <taxon>Tritrichomonadidae</taxon>
        <taxon>Tritrichomonas</taxon>
    </lineage>
</organism>
<dbReference type="Pfam" id="PF00443">
    <property type="entry name" value="UCH"/>
    <property type="match status" value="1"/>
</dbReference>
<dbReference type="InterPro" id="IPR050164">
    <property type="entry name" value="Peptidase_C19"/>
</dbReference>
<evidence type="ECO:0000313" key="11">
    <source>
        <dbReference type="Proteomes" id="UP001470230"/>
    </source>
</evidence>
<evidence type="ECO:0000256" key="1">
    <source>
        <dbReference type="ARBA" id="ARBA00000707"/>
    </source>
</evidence>
<feature type="compositionally biased region" description="Polar residues" evidence="8">
    <location>
        <begin position="179"/>
        <end position="198"/>
    </location>
</feature>